<reference evidence="2" key="1">
    <citation type="submission" date="2020-03" db="EMBL/GenBank/DDBJ databases">
        <title>The deep terrestrial virosphere.</title>
        <authorList>
            <person name="Holmfeldt K."/>
            <person name="Nilsson E."/>
            <person name="Simone D."/>
            <person name="Lopez-Fernandez M."/>
            <person name="Wu X."/>
            <person name="de Brujin I."/>
            <person name="Lundin D."/>
            <person name="Andersson A."/>
            <person name="Bertilsson S."/>
            <person name="Dopson M."/>
        </authorList>
    </citation>
    <scope>NUCLEOTIDE SEQUENCE</scope>
    <source>
        <strain evidence="1">MM171A00766</strain>
        <strain evidence="2">MM171B00553</strain>
    </source>
</reference>
<dbReference type="EMBL" id="MT143675">
    <property type="protein sequence ID" value="QJA99967.1"/>
    <property type="molecule type" value="Genomic_DNA"/>
</dbReference>
<proteinExistence type="predicted"/>
<protein>
    <submittedName>
        <fullName evidence="2">Uncharacterized protein</fullName>
    </submittedName>
</protein>
<name>A0A6M3M925_9ZZZZ</name>
<dbReference type="EMBL" id="MT143860">
    <property type="protein sequence ID" value="QJB03758.1"/>
    <property type="molecule type" value="Genomic_DNA"/>
</dbReference>
<evidence type="ECO:0000313" key="2">
    <source>
        <dbReference type="EMBL" id="QJB03758.1"/>
    </source>
</evidence>
<organism evidence="2">
    <name type="scientific">viral metagenome</name>
    <dbReference type="NCBI Taxonomy" id="1070528"/>
    <lineage>
        <taxon>unclassified sequences</taxon>
        <taxon>metagenomes</taxon>
        <taxon>organismal metagenomes</taxon>
    </lineage>
</organism>
<dbReference type="AlphaFoldDB" id="A0A6M3M925"/>
<gene>
    <name evidence="1" type="ORF">MM171A00766_0030</name>
    <name evidence="2" type="ORF">MM171B00553_0005</name>
</gene>
<sequence length="89" mass="10502">MKMELKEAISRVTTELGNDIDYRRGWIANIAMAYIDCERWYKEKTGKTYLNQMDKHTIANNAAEHFLNLFCKGNPEDSFKEYYSFFTGN</sequence>
<evidence type="ECO:0000313" key="1">
    <source>
        <dbReference type="EMBL" id="QJA99967.1"/>
    </source>
</evidence>
<accession>A0A6M3M925</accession>